<proteinExistence type="predicted"/>
<dbReference type="EMBL" id="BRPK01000017">
    <property type="protein sequence ID" value="GLB44524.1"/>
    <property type="molecule type" value="Genomic_DNA"/>
</dbReference>
<evidence type="ECO:0000256" key="1">
    <source>
        <dbReference type="SAM" id="MobiDB-lite"/>
    </source>
</evidence>
<gene>
    <name evidence="2" type="ORF">LshimejAT787_1701510</name>
</gene>
<comment type="caution">
    <text evidence="2">The sequence shown here is derived from an EMBL/GenBank/DDBJ whole genome shotgun (WGS) entry which is preliminary data.</text>
</comment>
<protein>
    <submittedName>
        <fullName evidence="2">Uncharacterized protein</fullName>
    </submittedName>
</protein>
<evidence type="ECO:0000313" key="2">
    <source>
        <dbReference type="EMBL" id="GLB44524.1"/>
    </source>
</evidence>
<dbReference type="Proteomes" id="UP001063166">
    <property type="component" value="Unassembled WGS sequence"/>
</dbReference>
<keyword evidence="3" id="KW-1185">Reference proteome</keyword>
<sequence>MLLERPTSCDVHRPQTNEPRQAQPSLLSLLQNARRMNSQEIVADALSETHIRHVAFHRNYDRLHVFPFSTFAPETPTMSLMLHMSFPGAIPVSVLYHVPHWRRTALYTLIFLYYSRRHVSSTDLFPIRPLFATDNLSIPIRDHLL</sequence>
<organism evidence="2 3">
    <name type="scientific">Lyophyllum shimeji</name>
    <name type="common">Hon-shimeji</name>
    <name type="synonym">Tricholoma shimeji</name>
    <dbReference type="NCBI Taxonomy" id="47721"/>
    <lineage>
        <taxon>Eukaryota</taxon>
        <taxon>Fungi</taxon>
        <taxon>Dikarya</taxon>
        <taxon>Basidiomycota</taxon>
        <taxon>Agaricomycotina</taxon>
        <taxon>Agaricomycetes</taxon>
        <taxon>Agaricomycetidae</taxon>
        <taxon>Agaricales</taxon>
        <taxon>Tricholomatineae</taxon>
        <taxon>Lyophyllaceae</taxon>
        <taxon>Lyophyllum</taxon>
    </lineage>
</organism>
<name>A0A9P3PZL7_LYOSH</name>
<evidence type="ECO:0000313" key="3">
    <source>
        <dbReference type="Proteomes" id="UP001063166"/>
    </source>
</evidence>
<feature type="region of interest" description="Disordered" evidence="1">
    <location>
        <begin position="1"/>
        <end position="22"/>
    </location>
</feature>
<dbReference type="AlphaFoldDB" id="A0A9P3PZL7"/>
<accession>A0A9P3PZL7</accession>
<reference evidence="2" key="1">
    <citation type="submission" date="2022-07" db="EMBL/GenBank/DDBJ databases">
        <title>The genome of Lyophyllum shimeji provides insight into the initial evolution of ectomycorrhizal fungal genome.</title>
        <authorList>
            <person name="Kobayashi Y."/>
            <person name="Shibata T."/>
            <person name="Hirakawa H."/>
            <person name="Shigenobu S."/>
            <person name="Nishiyama T."/>
            <person name="Yamada A."/>
            <person name="Hasebe M."/>
            <person name="Kawaguchi M."/>
        </authorList>
    </citation>
    <scope>NUCLEOTIDE SEQUENCE</scope>
    <source>
        <strain evidence="2">AT787</strain>
    </source>
</reference>